<dbReference type="SUPFAM" id="SSF81606">
    <property type="entry name" value="PP2C-like"/>
    <property type="match status" value="1"/>
</dbReference>
<sequence length="101" mass="11295">MDVDVGLDRNVDIWRQSCLKTNAAIDQELKQHTKIDSFHSGTTALTIVKQGENLIVANDGDSRGCVRPNLPEEVEQIRQSKGLVFCLHDEPGVYKGMDAKW</sequence>
<dbReference type="Proteomes" id="UP001064489">
    <property type="component" value="Chromosome 1"/>
</dbReference>
<dbReference type="Gene3D" id="3.60.40.10">
    <property type="entry name" value="PPM-type phosphatase domain"/>
    <property type="match status" value="1"/>
</dbReference>
<name>A0AAD5JMN6_ACENE</name>
<dbReference type="InterPro" id="IPR001932">
    <property type="entry name" value="PPM-type_phosphatase-like_dom"/>
</dbReference>
<reference evidence="2" key="2">
    <citation type="submission" date="2023-02" db="EMBL/GenBank/DDBJ databases">
        <authorList>
            <person name="Swenson N.G."/>
            <person name="Wegrzyn J.L."/>
            <person name="Mcevoy S.L."/>
        </authorList>
    </citation>
    <scope>NUCLEOTIDE SEQUENCE</scope>
    <source>
        <strain evidence="2">91603</strain>
        <tissue evidence="2">Leaf</tissue>
    </source>
</reference>
<dbReference type="EMBL" id="JAJSOW010000003">
    <property type="protein sequence ID" value="KAI9194894.1"/>
    <property type="molecule type" value="Genomic_DNA"/>
</dbReference>
<dbReference type="AlphaFoldDB" id="A0AAD5JMN6"/>
<protein>
    <recommendedName>
        <fullName evidence="1">PPM-type phosphatase domain-containing protein</fullName>
    </recommendedName>
</protein>
<organism evidence="2 3">
    <name type="scientific">Acer negundo</name>
    <name type="common">Box elder</name>
    <dbReference type="NCBI Taxonomy" id="4023"/>
    <lineage>
        <taxon>Eukaryota</taxon>
        <taxon>Viridiplantae</taxon>
        <taxon>Streptophyta</taxon>
        <taxon>Embryophyta</taxon>
        <taxon>Tracheophyta</taxon>
        <taxon>Spermatophyta</taxon>
        <taxon>Magnoliopsida</taxon>
        <taxon>eudicotyledons</taxon>
        <taxon>Gunneridae</taxon>
        <taxon>Pentapetalae</taxon>
        <taxon>rosids</taxon>
        <taxon>malvids</taxon>
        <taxon>Sapindales</taxon>
        <taxon>Sapindaceae</taxon>
        <taxon>Hippocastanoideae</taxon>
        <taxon>Acereae</taxon>
        <taxon>Acer</taxon>
    </lineage>
</organism>
<reference evidence="2" key="1">
    <citation type="journal article" date="2022" name="Plant J.">
        <title>Strategies of tolerance reflected in two North American maple genomes.</title>
        <authorList>
            <person name="McEvoy S.L."/>
            <person name="Sezen U.U."/>
            <person name="Trouern-Trend A."/>
            <person name="McMahon S.M."/>
            <person name="Schaberg P.G."/>
            <person name="Yang J."/>
            <person name="Wegrzyn J.L."/>
            <person name="Swenson N.G."/>
        </authorList>
    </citation>
    <scope>NUCLEOTIDE SEQUENCE</scope>
    <source>
        <strain evidence="2">91603</strain>
    </source>
</reference>
<evidence type="ECO:0000259" key="1">
    <source>
        <dbReference type="Pfam" id="PF00481"/>
    </source>
</evidence>
<keyword evidence="3" id="KW-1185">Reference proteome</keyword>
<comment type="caution">
    <text evidence="2">The sequence shown here is derived from an EMBL/GenBank/DDBJ whole genome shotgun (WGS) entry which is preliminary data.</text>
</comment>
<proteinExistence type="predicted"/>
<dbReference type="InterPro" id="IPR036457">
    <property type="entry name" value="PPM-type-like_dom_sf"/>
</dbReference>
<evidence type="ECO:0000313" key="3">
    <source>
        <dbReference type="Proteomes" id="UP001064489"/>
    </source>
</evidence>
<evidence type="ECO:0000313" key="2">
    <source>
        <dbReference type="EMBL" id="KAI9194894.1"/>
    </source>
</evidence>
<dbReference type="Pfam" id="PF00481">
    <property type="entry name" value="PP2C"/>
    <property type="match status" value="1"/>
</dbReference>
<feature type="domain" description="PPM-type phosphatase" evidence="1">
    <location>
        <begin position="16"/>
        <end position="64"/>
    </location>
</feature>
<accession>A0AAD5JMN6</accession>
<gene>
    <name evidence="2" type="ORF">LWI28_009952</name>
</gene>